<dbReference type="PANTHER" id="PTHR13318">
    <property type="entry name" value="PARTNER OF PAIRED, ISOFORM B-RELATED"/>
    <property type="match status" value="1"/>
</dbReference>
<evidence type="ECO:0000313" key="2">
    <source>
        <dbReference type="EMBL" id="PKC00794.1"/>
    </source>
</evidence>
<dbReference type="InterPro" id="IPR032675">
    <property type="entry name" value="LRR_dom_sf"/>
</dbReference>
<evidence type="ECO:0000313" key="3">
    <source>
        <dbReference type="Proteomes" id="UP000232722"/>
    </source>
</evidence>
<evidence type="ECO:0000259" key="1">
    <source>
        <dbReference type="Pfam" id="PF25372"/>
    </source>
</evidence>
<comment type="caution">
    <text evidence="2">The sequence shown here is derived from an EMBL/GenBank/DDBJ whole genome shotgun (WGS) entry which is preliminary data.</text>
</comment>
<dbReference type="GO" id="GO:0019005">
    <property type="term" value="C:SCF ubiquitin ligase complex"/>
    <property type="evidence" value="ECO:0007669"/>
    <property type="project" value="TreeGrafter"/>
</dbReference>
<dbReference type="InterPro" id="IPR006553">
    <property type="entry name" value="Leu-rich_rpt_Cys-con_subtyp"/>
</dbReference>
<dbReference type="SUPFAM" id="SSF52047">
    <property type="entry name" value="RNI-like"/>
    <property type="match status" value="1"/>
</dbReference>
<accession>A0A2N0P1U0</accession>
<reference evidence="2 3" key="1">
    <citation type="submission" date="2016-04" db="EMBL/GenBank/DDBJ databases">
        <title>Genome analyses suggest a sexual origin of heterokaryosis in a supposedly ancient asexual fungus.</title>
        <authorList>
            <person name="Ropars J."/>
            <person name="Sedzielewska K."/>
            <person name="Noel J."/>
            <person name="Charron P."/>
            <person name="Farinelli L."/>
            <person name="Marton T."/>
            <person name="Kruger M."/>
            <person name="Pelin A."/>
            <person name="Brachmann A."/>
            <person name="Corradi N."/>
        </authorList>
    </citation>
    <scope>NUCLEOTIDE SEQUENCE [LARGE SCALE GENOMIC DNA]</scope>
    <source>
        <strain evidence="2 3">A5</strain>
    </source>
</reference>
<dbReference type="EMBL" id="LLXJ01001782">
    <property type="protein sequence ID" value="PKC00794.1"/>
    <property type="molecule type" value="Genomic_DNA"/>
</dbReference>
<feature type="domain" description="F-box/LRR-repeat protein 15-like leucin rich repeat" evidence="1">
    <location>
        <begin position="131"/>
        <end position="269"/>
    </location>
</feature>
<protein>
    <submittedName>
        <fullName evidence="2">RNI-like protein</fullName>
    </submittedName>
</protein>
<dbReference type="GO" id="GO:0031146">
    <property type="term" value="P:SCF-dependent proteasomal ubiquitin-dependent protein catabolic process"/>
    <property type="evidence" value="ECO:0007669"/>
    <property type="project" value="TreeGrafter"/>
</dbReference>
<gene>
    <name evidence="2" type="ORF">RhiirA5_504986</name>
</gene>
<dbReference type="Gene3D" id="3.80.10.10">
    <property type="entry name" value="Ribonuclease Inhibitor"/>
    <property type="match status" value="2"/>
</dbReference>
<dbReference type="VEuPathDB" id="FungiDB:RhiirA1_542370"/>
<dbReference type="VEuPathDB" id="FungiDB:FUN_022725"/>
<dbReference type="SMART" id="SM00367">
    <property type="entry name" value="LRR_CC"/>
    <property type="match status" value="5"/>
</dbReference>
<reference evidence="2 3" key="2">
    <citation type="submission" date="2017-09" db="EMBL/GenBank/DDBJ databases">
        <title>Extensive intraspecific genome diversity in a model arbuscular mycorrhizal fungus.</title>
        <authorList>
            <person name="Chen E.C."/>
            <person name="Morin E."/>
            <person name="Beaudet D."/>
            <person name="Noel J."/>
            <person name="Ndikumana S."/>
            <person name="Charron P."/>
            <person name="St-Onge C."/>
            <person name="Giorgi J."/>
            <person name="Grigoriev I.V."/>
            <person name="Roux C."/>
            <person name="Martin F.M."/>
            <person name="Corradi N."/>
        </authorList>
    </citation>
    <scope>NUCLEOTIDE SEQUENCE [LARGE SCALE GENOMIC DNA]</scope>
    <source>
        <strain evidence="2 3">A5</strain>
    </source>
</reference>
<name>A0A2N0P1U0_9GLOM</name>
<dbReference type="Proteomes" id="UP000232722">
    <property type="component" value="Unassembled WGS sequence"/>
</dbReference>
<dbReference type="VEuPathDB" id="FungiDB:RhiirFUN_000191"/>
<sequence>MVKKLRNNQCKTMDKSLYPALYVSRLWYRCGAPILWRRIELKGNDPKAKKFIELVCGKQKPIYSSKLTHLEIPYYNPLSSKKIEGIVRICPNIIHLNFENCVGFSNRALNQLKAYPNLRYLNLCSSGIMGDKALCGMVGSCRKIEYLNISFCQGITDRSLIKIADSCQALQEFHFALEKLLTVEKHLNVEKHLSVEYLDFGRCVYVAETSICNAIHSCPNLQHLNLSFCGITDVTIKEISHSCLYLKYLNLEGCANITKEAIDQLVLLNPNIHVEDFMNSMDMRAELDQEIGRMYNIRHSVGNNLNSVLPQLYQHLSFMTVDSGDDHHIIAMNRHSPTRGNISTLMSRAGDRILANQSEW</sequence>
<dbReference type="InterPro" id="IPR057207">
    <property type="entry name" value="FBXL15_LRR"/>
</dbReference>
<proteinExistence type="predicted"/>
<organism evidence="2 3">
    <name type="scientific">Rhizophagus irregularis</name>
    <dbReference type="NCBI Taxonomy" id="588596"/>
    <lineage>
        <taxon>Eukaryota</taxon>
        <taxon>Fungi</taxon>
        <taxon>Fungi incertae sedis</taxon>
        <taxon>Mucoromycota</taxon>
        <taxon>Glomeromycotina</taxon>
        <taxon>Glomeromycetes</taxon>
        <taxon>Glomerales</taxon>
        <taxon>Glomeraceae</taxon>
        <taxon>Rhizophagus</taxon>
    </lineage>
</organism>
<dbReference type="AlphaFoldDB" id="A0A2N0P1U0"/>
<dbReference type="Pfam" id="PF25372">
    <property type="entry name" value="DUF7885"/>
    <property type="match status" value="1"/>
</dbReference>